<keyword evidence="3" id="KW-1185">Reference proteome</keyword>
<proteinExistence type="predicted"/>
<feature type="region of interest" description="Disordered" evidence="1">
    <location>
        <begin position="31"/>
        <end position="66"/>
    </location>
</feature>
<evidence type="ECO:0000313" key="2">
    <source>
        <dbReference type="EMBL" id="GAA2600037.1"/>
    </source>
</evidence>
<dbReference type="Proteomes" id="UP001501447">
    <property type="component" value="Unassembled WGS sequence"/>
</dbReference>
<accession>A0ABN3PSN4</accession>
<gene>
    <name evidence="2" type="ORF">GCM10009863_11740</name>
</gene>
<reference evidence="3" key="1">
    <citation type="journal article" date="2019" name="Int. J. Syst. Evol. Microbiol.">
        <title>The Global Catalogue of Microorganisms (GCM) 10K type strain sequencing project: providing services to taxonomists for standard genome sequencing and annotation.</title>
        <authorList>
            <consortium name="The Broad Institute Genomics Platform"/>
            <consortium name="The Broad Institute Genome Sequencing Center for Infectious Disease"/>
            <person name="Wu L."/>
            <person name="Ma J."/>
        </authorList>
    </citation>
    <scope>NUCLEOTIDE SEQUENCE [LARGE SCALE GENOMIC DNA]</scope>
    <source>
        <strain evidence="3">JCM 16373</strain>
    </source>
</reference>
<comment type="caution">
    <text evidence="2">The sequence shown here is derived from an EMBL/GenBank/DDBJ whole genome shotgun (WGS) entry which is preliminary data.</text>
</comment>
<sequence length="77" mass="8226">MLCRNAWIPPGRGGKSLVTIKVLRIAADSTPGGCHGAARAGSRRGTGRLGRRRERPCSWPPYGAGGMMAHAVERRTN</sequence>
<organism evidence="2 3">
    <name type="scientific">Streptomyces axinellae</name>
    <dbReference type="NCBI Taxonomy" id="552788"/>
    <lineage>
        <taxon>Bacteria</taxon>
        <taxon>Bacillati</taxon>
        <taxon>Actinomycetota</taxon>
        <taxon>Actinomycetes</taxon>
        <taxon>Kitasatosporales</taxon>
        <taxon>Streptomycetaceae</taxon>
        <taxon>Streptomyces</taxon>
    </lineage>
</organism>
<dbReference type="EMBL" id="BAAARJ010000003">
    <property type="protein sequence ID" value="GAA2600037.1"/>
    <property type="molecule type" value="Genomic_DNA"/>
</dbReference>
<protein>
    <submittedName>
        <fullName evidence="2">Uncharacterized protein</fullName>
    </submittedName>
</protein>
<evidence type="ECO:0000313" key="3">
    <source>
        <dbReference type="Proteomes" id="UP001501447"/>
    </source>
</evidence>
<evidence type="ECO:0000256" key="1">
    <source>
        <dbReference type="SAM" id="MobiDB-lite"/>
    </source>
</evidence>
<name>A0ABN3PSN4_9ACTN</name>
<feature type="compositionally biased region" description="Basic residues" evidence="1">
    <location>
        <begin position="41"/>
        <end position="54"/>
    </location>
</feature>